<evidence type="ECO:0000313" key="3">
    <source>
        <dbReference type="Proteomes" id="UP000614350"/>
    </source>
</evidence>
<dbReference type="PROSITE" id="PS50878">
    <property type="entry name" value="RT_POL"/>
    <property type="match status" value="1"/>
</dbReference>
<reference evidence="2" key="1">
    <citation type="journal article" date="2020" name="G3 (Bethesda)">
        <title>High-Quality Assemblies for Three Invasive Social Wasps from the &lt;i&gt;Vespula&lt;/i&gt; Genus.</title>
        <authorList>
            <person name="Harrop T.W.R."/>
            <person name="Guhlin J."/>
            <person name="McLaughlin G.M."/>
            <person name="Permina E."/>
            <person name="Stockwell P."/>
            <person name="Gilligan J."/>
            <person name="Le Lec M.F."/>
            <person name="Gruber M.A.M."/>
            <person name="Quinn O."/>
            <person name="Lovegrove M."/>
            <person name="Duncan E.J."/>
            <person name="Remnant E.J."/>
            <person name="Van Eeckhoven J."/>
            <person name="Graham B."/>
            <person name="Knapp R.A."/>
            <person name="Langford K.W."/>
            <person name="Kronenberg Z."/>
            <person name="Press M.O."/>
            <person name="Eacker S.M."/>
            <person name="Wilson-Rankin E.E."/>
            <person name="Purcell J."/>
            <person name="Lester P.J."/>
            <person name="Dearden P.K."/>
        </authorList>
    </citation>
    <scope>NUCLEOTIDE SEQUENCE</scope>
    <source>
        <strain evidence="2">Marl-1</strain>
    </source>
</reference>
<feature type="domain" description="Reverse transcriptase" evidence="1">
    <location>
        <begin position="252"/>
        <end position="506"/>
    </location>
</feature>
<dbReference type="Pfam" id="PF00078">
    <property type="entry name" value="RVT_1"/>
    <property type="match status" value="1"/>
</dbReference>
<dbReference type="PANTHER" id="PTHR19446">
    <property type="entry name" value="REVERSE TRANSCRIPTASES"/>
    <property type="match status" value="1"/>
</dbReference>
<protein>
    <recommendedName>
        <fullName evidence="1">Reverse transcriptase domain-containing protein</fullName>
    </recommendedName>
</protein>
<evidence type="ECO:0000313" key="2">
    <source>
        <dbReference type="EMBL" id="KAF7383560.1"/>
    </source>
</evidence>
<organism evidence="2 3">
    <name type="scientific">Vespula vulgaris</name>
    <name type="common">Yellow jacket</name>
    <name type="synonym">Wasp</name>
    <dbReference type="NCBI Taxonomy" id="7454"/>
    <lineage>
        <taxon>Eukaryota</taxon>
        <taxon>Metazoa</taxon>
        <taxon>Ecdysozoa</taxon>
        <taxon>Arthropoda</taxon>
        <taxon>Hexapoda</taxon>
        <taxon>Insecta</taxon>
        <taxon>Pterygota</taxon>
        <taxon>Neoptera</taxon>
        <taxon>Endopterygota</taxon>
        <taxon>Hymenoptera</taxon>
        <taxon>Apocrita</taxon>
        <taxon>Aculeata</taxon>
        <taxon>Vespoidea</taxon>
        <taxon>Vespidae</taxon>
        <taxon>Vespinae</taxon>
        <taxon>Vespula</taxon>
    </lineage>
</organism>
<accession>A0A834J8U7</accession>
<name>A0A834J8U7_VESVU</name>
<dbReference type="InterPro" id="IPR000477">
    <property type="entry name" value="RT_dom"/>
</dbReference>
<evidence type="ECO:0000259" key="1">
    <source>
        <dbReference type="PROSITE" id="PS50878"/>
    </source>
</evidence>
<comment type="caution">
    <text evidence="2">The sequence shown here is derived from an EMBL/GenBank/DDBJ whole genome shotgun (WGS) entry which is preliminary data.</text>
</comment>
<dbReference type="EMBL" id="JACSEA010000017">
    <property type="protein sequence ID" value="KAF7383560.1"/>
    <property type="molecule type" value="Genomic_DNA"/>
</dbReference>
<keyword evidence="3" id="KW-1185">Reference proteome</keyword>
<dbReference type="AlphaFoldDB" id="A0A834J8U7"/>
<proteinExistence type="predicted"/>
<sequence length="574" mass="66119">MNIYGTPSRKTAYASLSPLTMASNNIPSIKIVNNGGSFSIRSNLNTKTSQLITEQQQSSDIESRQRINKLASNPTIEIISFEPSRKKRNISQSCDIKPTDYTRNYCNRNPECVKCAGKHLTYHCSLEGKLGSAKCFNCQGNHPTSYKGCIVRKQLQQKLYSFLRQRNINNYSINTTQNLNSDFNTNNYLINPPQNINSNLNNNNSNKQCNTSNNVFSYADLLSSGTKSLYPITNMLIEQNKLFQGQIQQINTDSTINDSTINKKLTQIIMLLKPKKDPHLVTSYRPISLLLLLSKILEKIILTRLQVIITEKILYRHTNLIFKKNIPQLNKFTDLQIKSLKLLNANSYCVTIFLDVEKAFDKVWHEGLLYKIKLKFPIAYYHLIKLYLEKRRFIVKTQDSISDIYAVKASVPYGSILELTLYILYTRPISPLHQIQHYSHLPTTFADTTILAIYEDLLISKQSKLSLENKLLLYKAIIKPIWIYGIQLMATKSHIQKLESLQAIILRTIVNAPWYICNDKICKDLNMLWVSDEIGRLCENYKNLDQHPNATAKELYSFDQPRRLCRKYSIDLLT</sequence>
<gene>
    <name evidence="2" type="ORF">HZH66_012910</name>
</gene>
<dbReference type="Proteomes" id="UP000614350">
    <property type="component" value="Unassembled WGS sequence"/>
</dbReference>